<keyword evidence="1" id="KW-0812">Transmembrane</keyword>
<protein>
    <recommendedName>
        <fullName evidence="4">DUF1232 domain-containing protein</fullName>
    </recommendedName>
</protein>
<feature type="transmembrane region" description="Helical" evidence="1">
    <location>
        <begin position="20"/>
        <end position="41"/>
    </location>
</feature>
<keyword evidence="3" id="KW-1185">Reference proteome</keyword>
<dbReference type="RefSeq" id="WP_213043257.1">
    <property type="nucleotide sequence ID" value="NZ_CAJNBJ010000017.1"/>
</dbReference>
<comment type="caution">
    <text evidence="2">The sequence shown here is derived from an EMBL/GenBank/DDBJ whole genome shotgun (WGS) entry which is preliminary data.</text>
</comment>
<gene>
    <name evidence="2" type="ORF">NSPZN2_40445</name>
</gene>
<evidence type="ECO:0000313" key="2">
    <source>
        <dbReference type="EMBL" id="CAE6774393.1"/>
    </source>
</evidence>
<dbReference type="EMBL" id="CAJNBJ010000017">
    <property type="protein sequence ID" value="CAE6774393.1"/>
    <property type="molecule type" value="Genomic_DNA"/>
</dbReference>
<proteinExistence type="predicted"/>
<evidence type="ECO:0000313" key="3">
    <source>
        <dbReference type="Proteomes" id="UP000675880"/>
    </source>
</evidence>
<dbReference type="Pfam" id="PF19611">
    <property type="entry name" value="DUF6116"/>
    <property type="match status" value="1"/>
</dbReference>
<dbReference type="InterPro" id="IPR046119">
    <property type="entry name" value="DUF6116"/>
</dbReference>
<accession>A0ABN7LZ18</accession>
<dbReference type="Proteomes" id="UP000675880">
    <property type="component" value="Unassembled WGS sequence"/>
</dbReference>
<name>A0ABN7LZ18_9BACT</name>
<keyword evidence="1" id="KW-1133">Transmembrane helix</keyword>
<evidence type="ECO:0000256" key="1">
    <source>
        <dbReference type="SAM" id="Phobius"/>
    </source>
</evidence>
<evidence type="ECO:0008006" key="4">
    <source>
        <dbReference type="Google" id="ProtNLM"/>
    </source>
</evidence>
<sequence length="79" mass="8923">MFAYGSTDRVSFLGRLLQRLNLRFPSLFLLFALLTVADFIVPDVIPLADEIGLALLTLLFGMWKERRILRSPASGRVGR</sequence>
<organism evidence="2 3">
    <name type="scientific">Nitrospira defluvii</name>
    <dbReference type="NCBI Taxonomy" id="330214"/>
    <lineage>
        <taxon>Bacteria</taxon>
        <taxon>Pseudomonadati</taxon>
        <taxon>Nitrospirota</taxon>
        <taxon>Nitrospiria</taxon>
        <taxon>Nitrospirales</taxon>
        <taxon>Nitrospiraceae</taxon>
        <taxon>Nitrospira</taxon>
    </lineage>
</organism>
<reference evidence="2 3" key="1">
    <citation type="submission" date="2021-02" db="EMBL/GenBank/DDBJ databases">
        <authorList>
            <person name="Han P."/>
        </authorList>
    </citation>
    <scope>NUCLEOTIDE SEQUENCE [LARGE SCALE GENOMIC DNA]</scope>
    <source>
        <strain evidence="2">Candidatus Nitrospira sp. ZN2</strain>
    </source>
</reference>
<feature type="transmembrane region" description="Helical" evidence="1">
    <location>
        <begin position="47"/>
        <end position="63"/>
    </location>
</feature>
<keyword evidence="1" id="KW-0472">Membrane</keyword>